<feature type="chain" id="PRO_5041443347" evidence="2">
    <location>
        <begin position="19"/>
        <end position="252"/>
    </location>
</feature>
<accession>A0AA38UEJ5</accession>
<dbReference type="AlphaFoldDB" id="A0AA38UEJ5"/>
<proteinExistence type="predicted"/>
<feature type="signal peptide" evidence="2">
    <location>
        <begin position="1"/>
        <end position="18"/>
    </location>
</feature>
<feature type="compositionally biased region" description="Polar residues" evidence="1">
    <location>
        <begin position="233"/>
        <end position="245"/>
    </location>
</feature>
<evidence type="ECO:0000256" key="2">
    <source>
        <dbReference type="SAM" id="SignalP"/>
    </source>
</evidence>
<keyword evidence="4" id="KW-1185">Reference proteome</keyword>
<feature type="compositionally biased region" description="Pro residues" evidence="1">
    <location>
        <begin position="64"/>
        <end position="76"/>
    </location>
</feature>
<sequence length="252" mass="27582">MRLVAINILLGLCLLVRSVPMPPGRARTFDVSTLYYKPLPPLPPGAQNRQQGGYLDDNLGLGLAPPPPPKKSPSPLPSKSNNLAYNVVDPATDKAERRTANTLDLGRPSKTTLFTRYDWGLQIGSSHDLQGEEEAESVLIGYLTHSPEVAQCAGVDVVNAKDIRFKLSYPYSQADAKHCVRATVQISPKSKECACDPFCFVTAAKKEKNGEVVFKGKINSYKDGWPLDVTASQPRESFNRIPTNTEQKKTVA</sequence>
<comment type="caution">
    <text evidence="3">The sequence shown here is derived from an EMBL/GenBank/DDBJ whole genome shotgun (WGS) entry which is preliminary data.</text>
</comment>
<keyword evidence="2" id="KW-0732">Signal</keyword>
<evidence type="ECO:0000256" key="1">
    <source>
        <dbReference type="SAM" id="MobiDB-lite"/>
    </source>
</evidence>
<feature type="region of interest" description="Disordered" evidence="1">
    <location>
        <begin position="41"/>
        <end position="91"/>
    </location>
</feature>
<name>A0AA38UEJ5_9AGAR</name>
<reference evidence="3" key="1">
    <citation type="submission" date="2022-08" db="EMBL/GenBank/DDBJ databases">
        <authorList>
            <consortium name="DOE Joint Genome Institute"/>
            <person name="Min B."/>
            <person name="Riley R."/>
            <person name="Sierra-Patev S."/>
            <person name="Naranjo-Ortiz M."/>
            <person name="Looney B."/>
            <person name="Konkel Z."/>
            <person name="Slot J.C."/>
            <person name="Sakamoto Y."/>
            <person name="Steenwyk J.L."/>
            <person name="Rokas A."/>
            <person name="Carro J."/>
            <person name="Camarero S."/>
            <person name="Ferreira P."/>
            <person name="Molpeceres G."/>
            <person name="Ruiz-Duenas F.J."/>
            <person name="Serrano A."/>
            <person name="Henrissat B."/>
            <person name="Drula E."/>
            <person name="Hughes K.W."/>
            <person name="Mata J.L."/>
            <person name="Ishikawa N.K."/>
            <person name="Vargas-Isla R."/>
            <person name="Ushijima S."/>
            <person name="Smith C.A."/>
            <person name="Ahrendt S."/>
            <person name="Andreopoulos W."/>
            <person name="He G."/>
            <person name="Labutti K."/>
            <person name="Lipzen A."/>
            <person name="Ng V."/>
            <person name="Sandor L."/>
            <person name="Barry K."/>
            <person name="Martinez A.T."/>
            <person name="Xiao Y."/>
            <person name="Gibbons J.G."/>
            <person name="Terashima K."/>
            <person name="Hibbett D.S."/>
            <person name="Grigoriev I.V."/>
        </authorList>
    </citation>
    <scope>NUCLEOTIDE SEQUENCE</scope>
    <source>
        <strain evidence="3">TFB9207</strain>
    </source>
</reference>
<evidence type="ECO:0000313" key="3">
    <source>
        <dbReference type="EMBL" id="KAJ3835127.1"/>
    </source>
</evidence>
<organism evidence="3 4">
    <name type="scientific">Lentinula raphanica</name>
    <dbReference type="NCBI Taxonomy" id="153919"/>
    <lineage>
        <taxon>Eukaryota</taxon>
        <taxon>Fungi</taxon>
        <taxon>Dikarya</taxon>
        <taxon>Basidiomycota</taxon>
        <taxon>Agaricomycotina</taxon>
        <taxon>Agaricomycetes</taxon>
        <taxon>Agaricomycetidae</taxon>
        <taxon>Agaricales</taxon>
        <taxon>Marasmiineae</taxon>
        <taxon>Omphalotaceae</taxon>
        <taxon>Lentinula</taxon>
    </lineage>
</organism>
<protein>
    <submittedName>
        <fullName evidence="3">Uncharacterized protein</fullName>
    </submittedName>
</protein>
<dbReference type="Proteomes" id="UP001163846">
    <property type="component" value="Unassembled WGS sequence"/>
</dbReference>
<feature type="compositionally biased region" description="Low complexity" evidence="1">
    <location>
        <begin position="52"/>
        <end position="63"/>
    </location>
</feature>
<gene>
    <name evidence="3" type="ORF">F5878DRAFT_644587</name>
</gene>
<feature type="region of interest" description="Disordered" evidence="1">
    <location>
        <begin position="233"/>
        <end position="252"/>
    </location>
</feature>
<dbReference type="EMBL" id="MU806444">
    <property type="protein sequence ID" value="KAJ3835127.1"/>
    <property type="molecule type" value="Genomic_DNA"/>
</dbReference>
<evidence type="ECO:0000313" key="4">
    <source>
        <dbReference type="Proteomes" id="UP001163846"/>
    </source>
</evidence>